<dbReference type="Gene3D" id="3.40.50.300">
    <property type="entry name" value="P-loop containing nucleotide triphosphate hydrolases"/>
    <property type="match status" value="1"/>
</dbReference>
<dbReference type="Pfam" id="PF22042">
    <property type="entry name" value="EF-G_D2"/>
    <property type="match status" value="1"/>
</dbReference>
<accession>A0A846YKP5</accession>
<keyword evidence="5" id="KW-1185">Reference proteome</keyword>
<dbReference type="InterPro" id="IPR009022">
    <property type="entry name" value="EFG_III"/>
</dbReference>
<dbReference type="CDD" id="cd01434">
    <property type="entry name" value="EFG_mtEFG1_IV"/>
    <property type="match status" value="1"/>
</dbReference>
<dbReference type="SMART" id="SM00838">
    <property type="entry name" value="EFG_C"/>
    <property type="match status" value="1"/>
</dbReference>
<protein>
    <submittedName>
        <fullName evidence="4">Elongation factor G-like protein EF-G2</fullName>
    </submittedName>
</protein>
<dbReference type="SUPFAM" id="SSF50447">
    <property type="entry name" value="Translation proteins"/>
    <property type="match status" value="1"/>
</dbReference>
<dbReference type="InterPro" id="IPR005517">
    <property type="entry name" value="Transl_elong_EFG/EF2_IV"/>
</dbReference>
<dbReference type="SUPFAM" id="SSF54211">
    <property type="entry name" value="Ribosomal protein S5 domain 2-like"/>
    <property type="match status" value="1"/>
</dbReference>
<dbReference type="AlphaFoldDB" id="A0A846YKP5"/>
<dbReference type="Gene3D" id="3.30.230.10">
    <property type="match status" value="1"/>
</dbReference>
<dbReference type="CDD" id="cd03713">
    <property type="entry name" value="EFG_mtEFG_C"/>
    <property type="match status" value="1"/>
</dbReference>
<dbReference type="EMBL" id="JAAXOT010000007">
    <property type="protein sequence ID" value="NKY57479.1"/>
    <property type="molecule type" value="Genomic_DNA"/>
</dbReference>
<dbReference type="GO" id="GO:0003924">
    <property type="term" value="F:GTPase activity"/>
    <property type="evidence" value="ECO:0007669"/>
    <property type="project" value="InterPro"/>
</dbReference>
<dbReference type="InterPro" id="IPR053905">
    <property type="entry name" value="EF-G-like_DII"/>
</dbReference>
<dbReference type="InterPro" id="IPR041095">
    <property type="entry name" value="EFG_II"/>
</dbReference>
<proteinExistence type="predicted"/>
<dbReference type="RefSeq" id="WP_062975285.1">
    <property type="nucleotide sequence ID" value="NZ_JAAXOT010000007.1"/>
</dbReference>
<dbReference type="GO" id="GO:0003746">
    <property type="term" value="F:translation elongation factor activity"/>
    <property type="evidence" value="ECO:0007669"/>
    <property type="project" value="UniProtKB-KW"/>
</dbReference>
<dbReference type="InterPro" id="IPR035649">
    <property type="entry name" value="EFG_V"/>
</dbReference>
<dbReference type="SUPFAM" id="SSF54980">
    <property type="entry name" value="EF-G C-terminal domain-like"/>
    <property type="match status" value="2"/>
</dbReference>
<sequence length="722" mass="76462">MVDRANGAPRPVDIRNVVLVGGSGAGKTTLVDALALASGAVNRAGRVEDGTSLSDYDEIEQRRHRSVQLSVVPVRWGGVKVNLIDTPGYADFVGELRAGLRAADAALFVVSAADGVEGVGGVSRALWEECASVGMPRAIVLTHLDTARADFDEMTQTCQALLGGSSTENVLPLHLPVYGPAAADGHRPATGLVELLEQRVADYSTGERRWVPDSPDDMAIVEHARERLIEGIIAESEDETLMDRYLAGEAVELSTLVGDLERAVARGSFHPVLFAAPAAGEGRQGLGTVELLDLVTAGFPTPSEHPVSAVHLADGSKPVALRCDPGAELAAEVIRTSSEPYVGRISLVRVFSGTLHADDTVHICGHGPVADHDAEERVGGVTAPFGRDQRPLDEAVAGDIAYVSKLGHAETGDTLSGTGAPLLIEPWRMPDPLLPTAVRAHSKADEDKLSQSLARLVAEDPALRVENNERTGQLVLWSLGEAQRDVALERLRSRFGVSVDIEEYRVALRETFAGKATGRGRHVKQSGGHGQYAVCDIEVEPAPEGSGIEFVDKVIGGAVPRQFIGSVEKGVRAQAARGVTAGYPLVDVRVTLVDGKAHSVDSSDAAFQTAGALALRDAAAQGRIDLLEPIAQVDVRVPDEHLGAALSDLSVRRARILGTEPAEPGRTLIRAEVPESELARYAVDLRSLTHGIAHFTREYLRHDRLPAQLADKARAGAPVGSG</sequence>
<keyword evidence="2" id="KW-0342">GTP-binding</keyword>
<dbReference type="Proteomes" id="UP000570678">
    <property type="component" value="Unassembled WGS sequence"/>
</dbReference>
<evidence type="ECO:0000256" key="2">
    <source>
        <dbReference type="ARBA" id="ARBA00023134"/>
    </source>
</evidence>
<dbReference type="NCBIfam" id="NF009381">
    <property type="entry name" value="PRK12740.1-5"/>
    <property type="match status" value="1"/>
</dbReference>
<dbReference type="NCBIfam" id="TIGR00231">
    <property type="entry name" value="small_GTP"/>
    <property type="match status" value="1"/>
</dbReference>
<dbReference type="InterPro" id="IPR027417">
    <property type="entry name" value="P-loop_NTPase"/>
</dbReference>
<evidence type="ECO:0000259" key="3">
    <source>
        <dbReference type="PROSITE" id="PS51722"/>
    </source>
</evidence>
<dbReference type="CDD" id="cd16262">
    <property type="entry name" value="EFG_III"/>
    <property type="match status" value="1"/>
</dbReference>
<dbReference type="Pfam" id="PF03764">
    <property type="entry name" value="EFG_IV"/>
    <property type="match status" value="1"/>
</dbReference>
<dbReference type="InterPro" id="IPR005225">
    <property type="entry name" value="Small_GTP-bd"/>
</dbReference>
<keyword evidence="4" id="KW-0648">Protein biosynthesis</keyword>
<name>A0A846YKP5_9NOCA</name>
<dbReference type="Gene3D" id="3.30.70.870">
    <property type="entry name" value="Elongation Factor G (Translational Gtpase), domain 3"/>
    <property type="match status" value="1"/>
</dbReference>
<dbReference type="GO" id="GO:0032790">
    <property type="term" value="P:ribosome disassembly"/>
    <property type="evidence" value="ECO:0007669"/>
    <property type="project" value="TreeGrafter"/>
</dbReference>
<gene>
    <name evidence="4" type="ORF">HGA15_15230</name>
</gene>
<organism evidence="4 5">
    <name type="scientific">Nocardia flavorosea</name>
    <dbReference type="NCBI Taxonomy" id="53429"/>
    <lineage>
        <taxon>Bacteria</taxon>
        <taxon>Bacillati</taxon>
        <taxon>Actinomycetota</taxon>
        <taxon>Actinomycetes</taxon>
        <taxon>Mycobacteriales</taxon>
        <taxon>Nocardiaceae</taxon>
        <taxon>Nocardia</taxon>
    </lineage>
</organism>
<dbReference type="GO" id="GO:0005525">
    <property type="term" value="F:GTP binding"/>
    <property type="evidence" value="ECO:0007669"/>
    <property type="project" value="UniProtKB-KW"/>
</dbReference>
<comment type="caution">
    <text evidence="4">The sequence shown here is derived from an EMBL/GenBank/DDBJ whole genome shotgun (WGS) entry which is preliminary data.</text>
</comment>
<dbReference type="NCBIfam" id="NF009377">
    <property type="entry name" value="PRK12740.1-1"/>
    <property type="match status" value="1"/>
</dbReference>
<dbReference type="PROSITE" id="PS51722">
    <property type="entry name" value="G_TR_2"/>
    <property type="match status" value="1"/>
</dbReference>
<dbReference type="PANTHER" id="PTHR43261:SF6">
    <property type="entry name" value="ELONGATION FACTOR G-LIKE PROTEIN"/>
    <property type="match status" value="1"/>
</dbReference>
<dbReference type="InterPro" id="IPR047872">
    <property type="entry name" value="EFG_IV"/>
</dbReference>
<dbReference type="InterPro" id="IPR020568">
    <property type="entry name" value="Ribosomal_Su5_D2-typ_SF"/>
</dbReference>
<dbReference type="FunFam" id="3.30.70.240:FF:000001">
    <property type="entry name" value="Elongation factor G"/>
    <property type="match status" value="1"/>
</dbReference>
<dbReference type="InterPro" id="IPR009000">
    <property type="entry name" value="Transl_B-barrel_sf"/>
</dbReference>
<keyword evidence="1" id="KW-0547">Nucleotide-binding</keyword>
<evidence type="ECO:0000256" key="1">
    <source>
        <dbReference type="ARBA" id="ARBA00022741"/>
    </source>
</evidence>
<dbReference type="InterPro" id="IPR035647">
    <property type="entry name" value="EFG_III/V"/>
</dbReference>
<reference evidence="4 5" key="1">
    <citation type="submission" date="2020-04" db="EMBL/GenBank/DDBJ databases">
        <title>MicrobeNet Type strains.</title>
        <authorList>
            <person name="Nicholson A.C."/>
        </authorList>
    </citation>
    <scope>NUCLEOTIDE SEQUENCE [LARGE SCALE GENOMIC DNA]</scope>
    <source>
        <strain evidence="4 5">JCM 3332</strain>
    </source>
</reference>
<dbReference type="Gene3D" id="2.40.30.10">
    <property type="entry name" value="Translation factors"/>
    <property type="match status" value="1"/>
</dbReference>
<keyword evidence="4" id="KW-0251">Elongation factor</keyword>
<dbReference type="InterPro" id="IPR000640">
    <property type="entry name" value="EFG_V-like"/>
</dbReference>
<evidence type="ECO:0000313" key="4">
    <source>
        <dbReference type="EMBL" id="NKY57479.1"/>
    </source>
</evidence>
<dbReference type="Pfam" id="PF00679">
    <property type="entry name" value="EFG_C"/>
    <property type="match status" value="1"/>
</dbReference>
<dbReference type="InterPro" id="IPR014721">
    <property type="entry name" value="Ribsml_uS5_D2-typ_fold_subgr"/>
</dbReference>
<dbReference type="InterPro" id="IPR000795">
    <property type="entry name" value="T_Tr_GTP-bd_dom"/>
</dbReference>
<dbReference type="SUPFAM" id="SSF52540">
    <property type="entry name" value="P-loop containing nucleoside triphosphate hydrolases"/>
    <property type="match status" value="1"/>
</dbReference>
<dbReference type="SMART" id="SM00889">
    <property type="entry name" value="EFG_IV"/>
    <property type="match status" value="1"/>
</dbReference>
<dbReference type="Pfam" id="PF00009">
    <property type="entry name" value="GTP_EFTU"/>
    <property type="match status" value="1"/>
</dbReference>
<evidence type="ECO:0000313" key="5">
    <source>
        <dbReference type="Proteomes" id="UP000570678"/>
    </source>
</evidence>
<dbReference type="Gene3D" id="3.30.70.240">
    <property type="match status" value="1"/>
</dbReference>
<dbReference type="PANTHER" id="PTHR43261">
    <property type="entry name" value="TRANSLATION ELONGATION FACTOR G-RELATED"/>
    <property type="match status" value="1"/>
</dbReference>
<dbReference type="Pfam" id="PF14492">
    <property type="entry name" value="EFG_III"/>
    <property type="match status" value="1"/>
</dbReference>
<feature type="domain" description="Tr-type G" evidence="3">
    <location>
        <begin position="12"/>
        <end position="207"/>
    </location>
</feature>